<feature type="non-terminal residue" evidence="2">
    <location>
        <position position="1"/>
    </location>
</feature>
<organism evidence="2 3">
    <name type="scientific">Polarella glacialis</name>
    <name type="common">Dinoflagellate</name>
    <dbReference type="NCBI Taxonomy" id="89957"/>
    <lineage>
        <taxon>Eukaryota</taxon>
        <taxon>Sar</taxon>
        <taxon>Alveolata</taxon>
        <taxon>Dinophyceae</taxon>
        <taxon>Suessiales</taxon>
        <taxon>Suessiaceae</taxon>
        <taxon>Polarella</taxon>
    </lineage>
</organism>
<dbReference type="EMBL" id="CAJNNW010033481">
    <property type="protein sequence ID" value="CAE8719154.1"/>
    <property type="molecule type" value="Genomic_DNA"/>
</dbReference>
<evidence type="ECO:0000313" key="2">
    <source>
        <dbReference type="EMBL" id="CAE8719154.1"/>
    </source>
</evidence>
<proteinExistence type="predicted"/>
<evidence type="ECO:0000256" key="1">
    <source>
        <dbReference type="SAM" id="MobiDB-lite"/>
    </source>
</evidence>
<comment type="caution">
    <text evidence="2">The sequence shown here is derived from an EMBL/GenBank/DDBJ whole genome shotgun (WGS) entry which is preliminary data.</text>
</comment>
<gene>
    <name evidence="2" type="ORF">PGLA2088_LOCUS40473</name>
</gene>
<sequence length="83" mass="9048">QSKGQSAGGSAVGAGCVVEPKQSVSEWRHFHRCRPSLLLPSAIRLSFRGHIGLAQRPRAFQGSQDRRSRWPSAAARDGRRGVL</sequence>
<accession>A0A813L0D0</accession>
<dbReference type="AlphaFoldDB" id="A0A813L0D0"/>
<feature type="non-terminal residue" evidence="2">
    <location>
        <position position="83"/>
    </location>
</feature>
<protein>
    <submittedName>
        <fullName evidence="2">Uncharacterized protein</fullName>
    </submittedName>
</protein>
<reference evidence="2" key="1">
    <citation type="submission" date="2021-02" db="EMBL/GenBank/DDBJ databases">
        <authorList>
            <person name="Dougan E. K."/>
            <person name="Rhodes N."/>
            <person name="Thang M."/>
            <person name="Chan C."/>
        </authorList>
    </citation>
    <scope>NUCLEOTIDE SEQUENCE</scope>
</reference>
<name>A0A813L0D0_POLGL</name>
<evidence type="ECO:0000313" key="3">
    <source>
        <dbReference type="Proteomes" id="UP000626109"/>
    </source>
</evidence>
<feature type="region of interest" description="Disordered" evidence="1">
    <location>
        <begin position="56"/>
        <end position="83"/>
    </location>
</feature>
<dbReference type="Proteomes" id="UP000626109">
    <property type="component" value="Unassembled WGS sequence"/>
</dbReference>